<evidence type="ECO:0000313" key="3">
    <source>
        <dbReference type="EMBL" id="TWH69294.1"/>
    </source>
</evidence>
<dbReference type="Gene3D" id="3.90.25.10">
    <property type="entry name" value="UDP-galactose 4-epimerase, domain 1"/>
    <property type="match status" value="1"/>
</dbReference>
<evidence type="ECO:0000259" key="2">
    <source>
        <dbReference type="Pfam" id="PF01370"/>
    </source>
</evidence>
<feature type="domain" description="NAD-dependent epimerase/dehydratase" evidence="2">
    <location>
        <begin position="8"/>
        <end position="224"/>
    </location>
</feature>
<evidence type="ECO:0000313" key="4">
    <source>
        <dbReference type="Proteomes" id="UP000319825"/>
    </source>
</evidence>
<organism evidence="3 4">
    <name type="scientific">Micromonospora olivasterospora</name>
    <dbReference type="NCBI Taxonomy" id="1880"/>
    <lineage>
        <taxon>Bacteria</taxon>
        <taxon>Bacillati</taxon>
        <taxon>Actinomycetota</taxon>
        <taxon>Actinomycetes</taxon>
        <taxon>Micromonosporales</taxon>
        <taxon>Micromonosporaceae</taxon>
        <taxon>Micromonospora</taxon>
    </lineage>
</organism>
<evidence type="ECO:0000256" key="1">
    <source>
        <dbReference type="SAM" id="MobiDB-lite"/>
    </source>
</evidence>
<protein>
    <submittedName>
        <fullName evidence="3">Nucleoside-diphosphate-sugar epimerase</fullName>
    </submittedName>
</protein>
<dbReference type="Gene3D" id="3.40.50.720">
    <property type="entry name" value="NAD(P)-binding Rossmann-like Domain"/>
    <property type="match status" value="1"/>
</dbReference>
<sequence>MRPDTRPVLLFGATGFLGGHVRAALAAELPLVCPSRPECDLEGATSDELAALIRAVRPAAVVNCAGRATGTAEELLRANALVAAKLVDAVAEAAPAARLVRLGSAAEYGRVPLGSAVGEDCPADPVAAYGVSQLAATRLVELAARDRRVDAVVLRVFNPVGPGTPRSTLLGGVAAQLARCPAGGVLRTGPLDVRRDFVDVRDVAAAVAAALRVPPSGPRVFNVASGRAVPVRDAVRLLADAAGFTGWVREDGRPPARSATVGWMCGDVRRAAAHLGWTPRHDLADSIKALWAGASSPARAADPGPGPSRPADDPSGPGRDRQTRSG</sequence>
<dbReference type="Proteomes" id="UP000319825">
    <property type="component" value="Unassembled WGS sequence"/>
</dbReference>
<dbReference type="Pfam" id="PF01370">
    <property type="entry name" value="Epimerase"/>
    <property type="match status" value="1"/>
</dbReference>
<dbReference type="OrthoDB" id="62093at2"/>
<feature type="region of interest" description="Disordered" evidence="1">
    <location>
        <begin position="294"/>
        <end position="326"/>
    </location>
</feature>
<dbReference type="SUPFAM" id="SSF51735">
    <property type="entry name" value="NAD(P)-binding Rossmann-fold domains"/>
    <property type="match status" value="1"/>
</dbReference>
<proteinExistence type="predicted"/>
<dbReference type="InterPro" id="IPR001509">
    <property type="entry name" value="Epimerase_deHydtase"/>
</dbReference>
<comment type="caution">
    <text evidence="3">The sequence shown here is derived from an EMBL/GenBank/DDBJ whole genome shotgun (WGS) entry which is preliminary data.</text>
</comment>
<accession>A0A562IFB8</accession>
<dbReference type="AlphaFoldDB" id="A0A562IFB8"/>
<keyword evidence="4" id="KW-1185">Reference proteome</keyword>
<dbReference type="InterPro" id="IPR050177">
    <property type="entry name" value="Lipid_A_modif_metabolic_enz"/>
</dbReference>
<dbReference type="EMBL" id="VLKE01000001">
    <property type="protein sequence ID" value="TWH69294.1"/>
    <property type="molecule type" value="Genomic_DNA"/>
</dbReference>
<reference evidence="3 4" key="1">
    <citation type="submission" date="2019-07" db="EMBL/GenBank/DDBJ databases">
        <title>R&amp;d 2014.</title>
        <authorList>
            <person name="Klenk H.-P."/>
        </authorList>
    </citation>
    <scope>NUCLEOTIDE SEQUENCE [LARGE SCALE GENOMIC DNA]</scope>
    <source>
        <strain evidence="3 4">DSM 43868</strain>
    </source>
</reference>
<gene>
    <name evidence="3" type="ORF">JD77_04303</name>
</gene>
<dbReference type="InterPro" id="IPR036291">
    <property type="entry name" value="NAD(P)-bd_dom_sf"/>
</dbReference>
<dbReference type="RefSeq" id="WP_145775880.1">
    <property type="nucleotide sequence ID" value="NZ_BAAATQ010000050.1"/>
</dbReference>
<dbReference type="PANTHER" id="PTHR43245">
    <property type="entry name" value="BIFUNCTIONAL POLYMYXIN RESISTANCE PROTEIN ARNA"/>
    <property type="match status" value="1"/>
</dbReference>
<name>A0A562IFB8_MICOL</name>